<dbReference type="Proteomes" id="UP001161406">
    <property type="component" value="Unassembled WGS sequence"/>
</dbReference>
<sequence length="328" mass="34318">MLARLALVLIWFGLLAPQAWAEPRIDMPAAVTLGLRAALLMSLNLPALTADEAAMDRETRRLTELVRALGYLDGSVDIVRRSDEQGSDVLDLDIHAGPLYRIGSIQVTGLDGAAPATLQAGIHDLIAGTVGAPARENIVSQLTTDMVWRARSAAFATAEAEIADLVTDPSETVALTIRLTLGAPAELGTVTFDSGGALDPAMLNALVPFSPGEPYSPAALEALDTALAGLPFIRQSRIEVLPAIDGRVPLAVSIRARANPATLEHSKLLGVVLLSAALLALGYRQVVGAMGSSPQSRSMRLLDAAIAMVLIGALVLVIQRALTFAAFA</sequence>
<accession>A0ABQ5UEZ2</accession>
<evidence type="ECO:0000256" key="1">
    <source>
        <dbReference type="SAM" id="Phobius"/>
    </source>
</evidence>
<comment type="caution">
    <text evidence="2">The sequence shown here is derived from an EMBL/GenBank/DDBJ whole genome shotgun (WGS) entry which is preliminary data.</text>
</comment>
<reference evidence="2" key="1">
    <citation type="journal article" date="2014" name="Int. J. Syst. Evol. Microbiol.">
        <title>Complete genome of a new Firmicutes species belonging to the dominant human colonic microbiota ('Ruminococcus bicirculans') reveals two chromosomes and a selective capacity to utilize plant glucans.</title>
        <authorList>
            <consortium name="NISC Comparative Sequencing Program"/>
            <person name="Wegmann U."/>
            <person name="Louis P."/>
            <person name="Goesmann A."/>
            <person name="Henrissat B."/>
            <person name="Duncan S.H."/>
            <person name="Flint H.J."/>
        </authorList>
    </citation>
    <scope>NUCLEOTIDE SEQUENCE</scope>
    <source>
        <strain evidence="2">NBRC 103855</strain>
    </source>
</reference>
<evidence type="ECO:0008006" key="4">
    <source>
        <dbReference type="Google" id="ProtNLM"/>
    </source>
</evidence>
<keyword evidence="3" id="KW-1185">Reference proteome</keyword>
<feature type="transmembrane region" description="Helical" evidence="1">
    <location>
        <begin position="304"/>
        <end position="327"/>
    </location>
</feature>
<dbReference type="Gene3D" id="3.10.20.310">
    <property type="entry name" value="membrane protein fhac"/>
    <property type="match status" value="1"/>
</dbReference>
<keyword evidence="1" id="KW-0472">Membrane</keyword>
<dbReference type="EMBL" id="BSNG01000001">
    <property type="protein sequence ID" value="GLQ10657.1"/>
    <property type="molecule type" value="Genomic_DNA"/>
</dbReference>
<protein>
    <recommendedName>
        <fullName evidence="4">Preprotein translocase subunit SecD</fullName>
    </recommendedName>
</protein>
<evidence type="ECO:0000313" key="2">
    <source>
        <dbReference type="EMBL" id="GLQ10657.1"/>
    </source>
</evidence>
<keyword evidence="1" id="KW-0812">Transmembrane</keyword>
<feature type="transmembrane region" description="Helical" evidence="1">
    <location>
        <begin position="265"/>
        <end position="283"/>
    </location>
</feature>
<dbReference type="RefSeq" id="WP_284391436.1">
    <property type="nucleotide sequence ID" value="NZ_BSNG01000001.1"/>
</dbReference>
<keyword evidence="1" id="KW-1133">Transmembrane helix</keyword>
<name>A0ABQ5UEZ2_9HYPH</name>
<proteinExistence type="predicted"/>
<reference evidence="2" key="2">
    <citation type="submission" date="2023-01" db="EMBL/GenBank/DDBJ databases">
        <title>Draft genome sequence of Devosia yakushimensis strain NBRC 103855.</title>
        <authorList>
            <person name="Sun Q."/>
            <person name="Mori K."/>
        </authorList>
    </citation>
    <scope>NUCLEOTIDE SEQUENCE</scope>
    <source>
        <strain evidence="2">NBRC 103855</strain>
    </source>
</reference>
<evidence type="ECO:0000313" key="3">
    <source>
        <dbReference type="Proteomes" id="UP001161406"/>
    </source>
</evidence>
<organism evidence="2 3">
    <name type="scientific">Devosia yakushimensis</name>
    <dbReference type="NCBI Taxonomy" id="470028"/>
    <lineage>
        <taxon>Bacteria</taxon>
        <taxon>Pseudomonadati</taxon>
        <taxon>Pseudomonadota</taxon>
        <taxon>Alphaproteobacteria</taxon>
        <taxon>Hyphomicrobiales</taxon>
        <taxon>Devosiaceae</taxon>
        <taxon>Devosia</taxon>
    </lineage>
</organism>
<gene>
    <name evidence="2" type="ORF">GCM10007913_25890</name>
</gene>